<accession>A0ABY2YW58</accession>
<keyword evidence="3" id="KW-1185">Reference proteome</keyword>
<evidence type="ECO:0000313" key="2">
    <source>
        <dbReference type="EMBL" id="TPR15996.1"/>
    </source>
</evidence>
<dbReference type="Proteomes" id="UP000767392">
    <property type="component" value="Unassembled WGS sequence"/>
</dbReference>
<keyword evidence="1" id="KW-0732">Signal</keyword>
<name>A0ABY2YW58_9LACO</name>
<evidence type="ECO:0000313" key="3">
    <source>
        <dbReference type="Proteomes" id="UP000767392"/>
    </source>
</evidence>
<feature type="chain" id="PRO_5046642659" description="Surface layer protein A domain-containing protein" evidence="1">
    <location>
        <begin position="25"/>
        <end position="113"/>
    </location>
</feature>
<feature type="signal peptide" evidence="1">
    <location>
        <begin position="1"/>
        <end position="24"/>
    </location>
</feature>
<reference evidence="2 3" key="1">
    <citation type="submission" date="2018-08" db="EMBL/GenBank/DDBJ databases">
        <title>Comparative genomics of wild bee and flower associated Lactobacillus reveals potential adaptation to the bee host.</title>
        <authorList>
            <person name="Vuong H.Q."/>
            <person name="Mcfrederick Q.S."/>
        </authorList>
    </citation>
    <scope>NUCLEOTIDE SEQUENCE [LARGE SCALE GENOMIC DNA]</scope>
    <source>
        <strain evidence="2 3">HV_04</strain>
    </source>
</reference>
<proteinExistence type="predicted"/>
<evidence type="ECO:0008006" key="4">
    <source>
        <dbReference type="Google" id="ProtNLM"/>
    </source>
</evidence>
<evidence type="ECO:0000256" key="1">
    <source>
        <dbReference type="SAM" id="SignalP"/>
    </source>
</evidence>
<dbReference type="EMBL" id="QUAM01000001">
    <property type="protein sequence ID" value="TPR15996.1"/>
    <property type="molecule type" value="Genomic_DNA"/>
</dbReference>
<dbReference type="RefSeq" id="WP_105987257.1">
    <property type="nucleotide sequence ID" value="NZ_POST01000001.1"/>
</dbReference>
<organism evidence="2 3">
    <name type="scientific">Apilactobacillus timberlakei</name>
    <dbReference type="NCBI Taxonomy" id="2008380"/>
    <lineage>
        <taxon>Bacteria</taxon>
        <taxon>Bacillati</taxon>
        <taxon>Bacillota</taxon>
        <taxon>Bacilli</taxon>
        <taxon>Lactobacillales</taxon>
        <taxon>Lactobacillaceae</taxon>
        <taxon>Apilactobacillus</taxon>
    </lineage>
</organism>
<sequence>MKIKKSTIALLSLFIMFLTFSVNANAISGYEYGASAKNNVRTTKRVKVYKIIPGKYEAANKFKYAGYIKKGTHLKVSMYFMSTGGYVIKNKHYKVTHKSFYLVPKTDNHWYKK</sequence>
<protein>
    <recommendedName>
        <fullName evidence="4">Surface layer protein A domain-containing protein</fullName>
    </recommendedName>
</protein>
<gene>
    <name evidence="2" type="ORF">DY048_00610</name>
</gene>
<comment type="caution">
    <text evidence="2">The sequence shown here is derived from an EMBL/GenBank/DDBJ whole genome shotgun (WGS) entry which is preliminary data.</text>
</comment>